<evidence type="ECO:0000256" key="1">
    <source>
        <dbReference type="SAM" id="Phobius"/>
    </source>
</evidence>
<dbReference type="RefSeq" id="WP_006381804.1">
    <property type="nucleotide sequence ID" value="NZ_AEJB01000532.1"/>
</dbReference>
<dbReference type="Proteomes" id="UP000010931">
    <property type="component" value="Unassembled WGS sequence"/>
</dbReference>
<dbReference type="PATRIC" id="fig|698760.3.peg.7869"/>
<feature type="transmembrane region" description="Helical" evidence="1">
    <location>
        <begin position="36"/>
        <end position="56"/>
    </location>
</feature>
<keyword evidence="1" id="KW-1133">Transmembrane helix</keyword>
<evidence type="ECO:0000313" key="3">
    <source>
        <dbReference type="Proteomes" id="UP000010931"/>
    </source>
</evidence>
<proteinExistence type="predicted"/>
<comment type="caution">
    <text evidence="2">The sequence shown here is derived from an EMBL/GenBank/DDBJ whole genome shotgun (WGS) entry which is preliminary data.</text>
</comment>
<evidence type="ECO:0000313" key="2">
    <source>
        <dbReference type="EMBL" id="ELP63208.1"/>
    </source>
</evidence>
<dbReference type="GeneID" id="97400459"/>
<feature type="transmembrane region" description="Helical" evidence="1">
    <location>
        <begin position="6"/>
        <end position="24"/>
    </location>
</feature>
<keyword evidence="1" id="KW-0472">Membrane</keyword>
<gene>
    <name evidence="2" type="ORF">STRTUCAR8_06350</name>
</gene>
<organism evidence="2 3">
    <name type="scientific">Streptomyces turgidiscabies (strain Car8)</name>
    <dbReference type="NCBI Taxonomy" id="698760"/>
    <lineage>
        <taxon>Bacteria</taxon>
        <taxon>Bacillati</taxon>
        <taxon>Actinomycetota</taxon>
        <taxon>Actinomycetes</taxon>
        <taxon>Kitasatosporales</taxon>
        <taxon>Streptomycetaceae</taxon>
        <taxon>Streptomyces</taxon>
    </lineage>
</organism>
<dbReference type="EMBL" id="AEJB01000532">
    <property type="protein sequence ID" value="ELP63208.1"/>
    <property type="molecule type" value="Genomic_DNA"/>
</dbReference>
<keyword evidence="1" id="KW-0812">Transmembrane</keyword>
<sequence>MGAGLVLLVIPLFLYLVLVILLCVKVGVRVSRKMGWLFAVALVFGPVALLTVGGLYDAGVL</sequence>
<keyword evidence="3" id="KW-1185">Reference proteome</keyword>
<name>L7EUX4_STRT8</name>
<dbReference type="AlphaFoldDB" id="L7EUX4"/>
<protein>
    <submittedName>
        <fullName evidence="2">Uncharacterized protein</fullName>
    </submittedName>
</protein>
<accession>L7EUX4</accession>
<reference evidence="2 3" key="1">
    <citation type="journal article" date="2011" name="Plasmid">
        <title>Streptomyces turgidiscabies Car8 contains a modular pathogenicity island that shares virulence genes with other actinobacterial plant pathogens.</title>
        <authorList>
            <person name="Huguet-Tapia J.C."/>
            <person name="Badger J.H."/>
            <person name="Loria R."/>
            <person name="Pettis G.S."/>
        </authorList>
    </citation>
    <scope>NUCLEOTIDE SEQUENCE [LARGE SCALE GENOMIC DNA]</scope>
    <source>
        <strain evidence="2 3">Car8</strain>
    </source>
</reference>